<keyword evidence="1" id="KW-0732">Signal</keyword>
<dbReference type="InterPro" id="IPR003715">
    <property type="entry name" value="Poly_export_N"/>
</dbReference>
<name>A0A2K8Z8J3_9BACT</name>
<dbReference type="GO" id="GO:0015159">
    <property type="term" value="F:polysaccharide transmembrane transporter activity"/>
    <property type="evidence" value="ECO:0007669"/>
    <property type="project" value="InterPro"/>
</dbReference>
<organism evidence="4 5">
    <name type="scientific">Spirosoma pollinicola</name>
    <dbReference type="NCBI Taxonomy" id="2057025"/>
    <lineage>
        <taxon>Bacteria</taxon>
        <taxon>Pseudomonadati</taxon>
        <taxon>Bacteroidota</taxon>
        <taxon>Cytophagia</taxon>
        <taxon>Cytophagales</taxon>
        <taxon>Cytophagaceae</taxon>
        <taxon>Spirosoma</taxon>
    </lineage>
</organism>
<evidence type="ECO:0000313" key="5">
    <source>
        <dbReference type="Proteomes" id="UP000232883"/>
    </source>
</evidence>
<proteinExistence type="predicted"/>
<evidence type="ECO:0000256" key="2">
    <source>
        <dbReference type="SAM" id="Phobius"/>
    </source>
</evidence>
<keyword evidence="4" id="KW-0762">Sugar transport</keyword>
<dbReference type="InterPro" id="IPR049712">
    <property type="entry name" value="Poly_export"/>
</dbReference>
<dbReference type="Pfam" id="PF02563">
    <property type="entry name" value="Poly_export"/>
    <property type="match status" value="1"/>
</dbReference>
<dbReference type="OrthoDB" id="662756at2"/>
<keyword evidence="2" id="KW-1133">Transmembrane helix</keyword>
<accession>A0A2K8Z8J3</accession>
<dbReference type="RefSeq" id="WP_100992728.1">
    <property type="nucleotide sequence ID" value="NZ_CP025096.1"/>
</dbReference>
<evidence type="ECO:0000313" key="4">
    <source>
        <dbReference type="EMBL" id="AUD06178.1"/>
    </source>
</evidence>
<keyword evidence="2" id="KW-0472">Membrane</keyword>
<dbReference type="EMBL" id="CP025096">
    <property type="protein sequence ID" value="AUD06178.1"/>
    <property type="molecule type" value="Genomic_DNA"/>
</dbReference>
<evidence type="ECO:0000259" key="3">
    <source>
        <dbReference type="Pfam" id="PF02563"/>
    </source>
</evidence>
<reference evidence="4 5" key="1">
    <citation type="submission" date="2017-11" db="EMBL/GenBank/DDBJ databases">
        <title>Taxonomic description and genome sequences of Spirosoma HA7 sp. nov., isolated from pollen microhabitat of Corylus avellana.</title>
        <authorList>
            <person name="Ambika Manirajan B."/>
            <person name="Suarez C."/>
            <person name="Ratering S."/>
            <person name="Geissler-Plaum R."/>
            <person name="Cardinale M."/>
            <person name="Sylvia S."/>
        </authorList>
    </citation>
    <scope>NUCLEOTIDE SEQUENCE [LARGE SCALE GENOMIC DNA]</scope>
    <source>
        <strain evidence="4 5">HA7</strain>
    </source>
</reference>
<dbReference type="Gene3D" id="3.30.1950.10">
    <property type="entry name" value="wza like domain"/>
    <property type="match status" value="1"/>
</dbReference>
<protein>
    <submittedName>
        <fullName evidence="4">Sugar transporter</fullName>
    </submittedName>
</protein>
<feature type="transmembrane region" description="Helical" evidence="2">
    <location>
        <begin position="262"/>
        <end position="281"/>
    </location>
</feature>
<keyword evidence="4" id="KW-0813">Transport</keyword>
<evidence type="ECO:0000256" key="1">
    <source>
        <dbReference type="ARBA" id="ARBA00022729"/>
    </source>
</evidence>
<dbReference type="Proteomes" id="UP000232883">
    <property type="component" value="Chromosome"/>
</dbReference>
<keyword evidence="2" id="KW-0812">Transmembrane</keyword>
<dbReference type="AlphaFoldDB" id="A0A2K8Z8J3"/>
<dbReference type="KEGG" id="spir:CWM47_32650"/>
<feature type="domain" description="Polysaccharide export protein N-terminal" evidence="3">
    <location>
        <begin position="64"/>
        <end position="165"/>
    </location>
</feature>
<keyword evidence="5" id="KW-1185">Reference proteome</keyword>
<sequence length="283" mass="31417">MNHISYDCTSLSRHPYWRSFRCKSPLITLLLLSVLLSGNGCVSPKSIVYFQGEAETGSAVRMPEAYTPLIKTGDVLSIQVSSLNAEAATFFNPYTPMLVANGRTVQPSNTSGLPEMSGYLVSPDGEIELPLIGSIKVSGLTISQTKEQVRDKLKTYLKEPTVNIRNLNFRISVLGEVVRPSLFTVPNDQITLIEAISLAGDATIYGRRDNILVVREENGQKTFSRLDITKRNLFRSPYYYLHPNDIVYVEPGKVRVSTANQFYQVIPAILSALSLVAIIVTRR</sequence>
<dbReference type="PANTHER" id="PTHR33619:SF3">
    <property type="entry name" value="POLYSACCHARIDE EXPORT PROTEIN GFCE-RELATED"/>
    <property type="match status" value="1"/>
</dbReference>
<dbReference type="PANTHER" id="PTHR33619">
    <property type="entry name" value="POLYSACCHARIDE EXPORT PROTEIN GFCE-RELATED"/>
    <property type="match status" value="1"/>
</dbReference>
<gene>
    <name evidence="4" type="ORF">CWM47_32650</name>
</gene>